<dbReference type="PANTHER" id="PTHR33768">
    <property type="entry name" value="MIP11318P"/>
    <property type="match status" value="1"/>
</dbReference>
<dbReference type="AlphaFoldDB" id="A0A418E1Q3"/>
<evidence type="ECO:0000313" key="4">
    <source>
        <dbReference type="EMBL" id="RHZ03808.1"/>
    </source>
</evidence>
<dbReference type="EMBL" id="QUTG01000952">
    <property type="protein sequence ID" value="RHZ00816.1"/>
    <property type="molecule type" value="Genomic_DNA"/>
</dbReference>
<accession>A0A418E1Q3</accession>
<protein>
    <submittedName>
        <fullName evidence="4">Uncharacterized protein</fullName>
    </submittedName>
</protein>
<dbReference type="EMBL" id="QUTH01007858">
    <property type="protein sequence ID" value="RHZ03808.1"/>
    <property type="molecule type" value="Genomic_DNA"/>
</dbReference>
<evidence type="ECO:0000313" key="5">
    <source>
        <dbReference type="Proteomes" id="UP000285430"/>
    </source>
</evidence>
<organism evidence="4 5">
    <name type="scientific">Aphanomyces astaci</name>
    <name type="common">Crayfish plague agent</name>
    <dbReference type="NCBI Taxonomy" id="112090"/>
    <lineage>
        <taxon>Eukaryota</taxon>
        <taxon>Sar</taxon>
        <taxon>Stramenopiles</taxon>
        <taxon>Oomycota</taxon>
        <taxon>Saprolegniomycetes</taxon>
        <taxon>Saprolegniales</taxon>
        <taxon>Verrucalvaceae</taxon>
        <taxon>Aphanomyces</taxon>
    </lineage>
</organism>
<feature type="region of interest" description="Disordered" evidence="2">
    <location>
        <begin position="105"/>
        <end position="124"/>
    </location>
</feature>
<dbReference type="PANTHER" id="PTHR33768:SF3">
    <property type="entry name" value="MIP11318P"/>
    <property type="match status" value="1"/>
</dbReference>
<evidence type="ECO:0000313" key="3">
    <source>
        <dbReference type="EMBL" id="RHZ00816.1"/>
    </source>
</evidence>
<feature type="region of interest" description="Disordered" evidence="2">
    <location>
        <begin position="167"/>
        <end position="193"/>
    </location>
</feature>
<dbReference type="InterPro" id="IPR029488">
    <property type="entry name" value="Hmw/CFAP97"/>
</dbReference>
<feature type="region of interest" description="Disordered" evidence="2">
    <location>
        <begin position="362"/>
        <end position="433"/>
    </location>
</feature>
<proteinExistence type="inferred from homology"/>
<dbReference type="VEuPathDB" id="FungiDB:H257_15638"/>
<comment type="similarity">
    <text evidence="1">Belongs to the CFAP97 family.</text>
</comment>
<feature type="compositionally biased region" description="Polar residues" evidence="2">
    <location>
        <begin position="406"/>
        <end position="417"/>
    </location>
</feature>
<sequence>MAASAGKPKWKYIVALGRTDFLQTAQPHANEAIWTREVSRQLENHLTRINHAQPSIDTSVPKTAANVSTGSKKNQLKEDRLDAIEIENRRLLDRIASIALSTTKDSVDAPSNHPTVKKSLHEGQRKREQQKIWLENQVSVIVHLKANKSSGIAETIAIGQVDYETSERRKGRKMGTPREDPVYPDLETAPKDNDGHDYYDEFEEDAHEAEPPVAIIAAEVAEIRGCDLPVDLLADNGTSTATAASTVTPLDSKAELDVKFERIHATAIAIVTAATDEAVKTKSVHKAKATQHQHALDHTIVSTNHHDIEAQPAVDCTDETSIGDGLATANTEQLLPAAFDPSSNQVHATYTAEGAKVAGVSTIGTTNQDGPTTDENITSDYADVKGDDGSRIHDSNDTQSMGGGVSSVNSTDETTYEQCPPINVDNSSRNLDGRSMPLPTAFLMHCDSLTRGHIANHESLENALDSSPSTSPAEYFSGHDDDGFEPESPPAKSPSLLTFRHDVTDDEQDYNDEFEDAAKASDEAPVPPSEPGDIATSWALEESVTKHEYYDDDFDNN</sequence>
<evidence type="ECO:0000256" key="1">
    <source>
        <dbReference type="ARBA" id="ARBA00008315"/>
    </source>
</evidence>
<dbReference type="Proteomes" id="UP000285430">
    <property type="component" value="Unassembled WGS sequence"/>
</dbReference>
<feature type="region of interest" description="Disordered" evidence="2">
    <location>
        <begin position="461"/>
        <end position="540"/>
    </location>
</feature>
<dbReference type="Proteomes" id="UP000285712">
    <property type="component" value="Unassembled WGS sequence"/>
</dbReference>
<evidence type="ECO:0000256" key="2">
    <source>
        <dbReference type="SAM" id="MobiDB-lite"/>
    </source>
</evidence>
<evidence type="ECO:0000313" key="6">
    <source>
        <dbReference type="Proteomes" id="UP000285712"/>
    </source>
</evidence>
<feature type="compositionally biased region" description="Basic and acidic residues" evidence="2">
    <location>
        <begin position="382"/>
        <end position="396"/>
    </location>
</feature>
<feature type="compositionally biased region" description="Acidic residues" evidence="2">
    <location>
        <begin position="504"/>
        <end position="515"/>
    </location>
</feature>
<dbReference type="InterPro" id="IPR038792">
    <property type="entry name" value="CFAP97D1/2"/>
</dbReference>
<comment type="caution">
    <text evidence="4">The sequence shown here is derived from an EMBL/GenBank/DDBJ whole genome shotgun (WGS) entry which is preliminary data.</text>
</comment>
<dbReference type="Pfam" id="PF13879">
    <property type="entry name" value="Hmw_CFAP97"/>
    <property type="match status" value="1"/>
</dbReference>
<gene>
    <name evidence="3" type="ORF">DYB35_006274</name>
    <name evidence="4" type="ORF">DYB37_005375</name>
</gene>
<reference evidence="5 6" key="1">
    <citation type="submission" date="2018-08" db="EMBL/GenBank/DDBJ databases">
        <title>Aphanomyces genome sequencing and annotation.</title>
        <authorList>
            <person name="Minardi D."/>
            <person name="Oidtmann B."/>
            <person name="Van Der Giezen M."/>
            <person name="Studholme D.J."/>
        </authorList>
    </citation>
    <scope>NUCLEOTIDE SEQUENCE [LARGE SCALE GENOMIC DNA]</scope>
    <source>
        <strain evidence="4 5">Da</strain>
        <strain evidence="3 6">Sv</strain>
    </source>
</reference>
<feature type="compositionally biased region" description="Polar residues" evidence="2">
    <location>
        <begin position="362"/>
        <end position="379"/>
    </location>
</feature>
<name>A0A418E1Q3_APHAT</name>